<dbReference type="Gene3D" id="3.80.10.10">
    <property type="entry name" value="Ribonuclease Inhibitor"/>
    <property type="match status" value="1"/>
</dbReference>
<accession>A0A5B7B6R7</accession>
<sequence length="387" mass="44547">MHDMVRDLTIRIANEEAFCSFDDQGRHIPTVDSRRLGVTRKMDFHTLKRNSKLRALLLMTSHSICFNRDIGLAKVKSLRVLDLSHVNLDNICMEDLWSWISSLKRLACLNLRDVANLKEVPYSIGKLWGLQILILAECRSLEKLSASVTTLKKLRVLNVGNCPSLQYLPQGLSRLSNLQELYGSKLAGLTKTEGCHLRELKGLIQLRELQVDIHEESVIEDDELTVLAELKQLRVLSINAENCENIDILQKLDKLSPPPCLEELYLGHYCGEVTPEWINLTSLSQLQYLCIENSRLKHMSPHFWGSDGNDWKVEGLCLKLLPRLQVEWEMVQRVMPLLRYLEVSRCYMLQSFPCNVMTLGYWKKTEEENEDGELEDTVYQEELHAAP</sequence>
<dbReference type="Pfam" id="PF23598">
    <property type="entry name" value="LRR_14"/>
    <property type="match status" value="1"/>
</dbReference>
<reference evidence="3" key="1">
    <citation type="submission" date="2019-08" db="EMBL/GenBank/DDBJ databases">
        <title>Reference gene set and small RNA set construction with multiple tissues from Davidia involucrata Baill.</title>
        <authorList>
            <person name="Yang H."/>
            <person name="Zhou C."/>
            <person name="Li G."/>
            <person name="Wang J."/>
            <person name="Gao P."/>
            <person name="Wang M."/>
            <person name="Wang R."/>
            <person name="Zhao Y."/>
        </authorList>
    </citation>
    <scope>NUCLEOTIDE SEQUENCE</scope>
    <source>
        <tissue evidence="3">Mixed with DoveR01_LX</tissue>
    </source>
</reference>
<evidence type="ECO:0000313" key="3">
    <source>
        <dbReference type="EMBL" id="MPA64710.1"/>
    </source>
</evidence>
<organism evidence="3">
    <name type="scientific">Davidia involucrata</name>
    <name type="common">Dove tree</name>
    <dbReference type="NCBI Taxonomy" id="16924"/>
    <lineage>
        <taxon>Eukaryota</taxon>
        <taxon>Viridiplantae</taxon>
        <taxon>Streptophyta</taxon>
        <taxon>Embryophyta</taxon>
        <taxon>Tracheophyta</taxon>
        <taxon>Spermatophyta</taxon>
        <taxon>Magnoliopsida</taxon>
        <taxon>eudicotyledons</taxon>
        <taxon>Gunneridae</taxon>
        <taxon>Pentapetalae</taxon>
        <taxon>asterids</taxon>
        <taxon>Cornales</taxon>
        <taxon>Nyssaceae</taxon>
        <taxon>Davidia</taxon>
    </lineage>
</organism>
<gene>
    <name evidence="3" type="ORF">Din_034151</name>
</gene>
<keyword evidence="1" id="KW-0677">Repeat</keyword>
<evidence type="ECO:0000259" key="2">
    <source>
        <dbReference type="Pfam" id="PF23598"/>
    </source>
</evidence>
<dbReference type="InterPro" id="IPR032675">
    <property type="entry name" value="LRR_dom_sf"/>
</dbReference>
<dbReference type="AlphaFoldDB" id="A0A5B7B6R7"/>
<dbReference type="SUPFAM" id="SSF52058">
    <property type="entry name" value="L domain-like"/>
    <property type="match status" value="1"/>
</dbReference>
<proteinExistence type="predicted"/>
<protein>
    <submittedName>
        <fullName evidence="3">Putative disease resistance RPP13-like protein 4</fullName>
    </submittedName>
</protein>
<dbReference type="PANTHER" id="PTHR47186">
    <property type="entry name" value="LEUCINE-RICH REPEAT-CONTAINING PROTEIN 57"/>
    <property type="match status" value="1"/>
</dbReference>
<name>A0A5B7B6R7_DAVIN</name>
<dbReference type="EMBL" id="GHES01034151">
    <property type="protein sequence ID" value="MPA64710.1"/>
    <property type="molecule type" value="Transcribed_RNA"/>
</dbReference>
<feature type="domain" description="Disease resistance R13L4/SHOC-2-like LRR" evidence="2">
    <location>
        <begin position="70"/>
        <end position="296"/>
    </location>
</feature>
<dbReference type="InterPro" id="IPR055414">
    <property type="entry name" value="LRR_R13L4/SHOC2-like"/>
</dbReference>
<dbReference type="PANTHER" id="PTHR47186:SF3">
    <property type="entry name" value="OS09G0267800 PROTEIN"/>
    <property type="match status" value="1"/>
</dbReference>
<evidence type="ECO:0000256" key="1">
    <source>
        <dbReference type="ARBA" id="ARBA00022737"/>
    </source>
</evidence>